<dbReference type="OrthoDB" id="4062651at2759"/>
<comment type="subcellular location">
    <subcellularLocation>
        <location evidence="1">Membrane</location>
        <topology evidence="1">Single-pass membrane protein</topology>
    </subcellularLocation>
</comment>
<evidence type="ECO:0000259" key="4">
    <source>
        <dbReference type="Pfam" id="PF13947"/>
    </source>
</evidence>
<dbReference type="Pfam" id="PF13947">
    <property type="entry name" value="GUB_WAK_bind"/>
    <property type="match status" value="1"/>
</dbReference>
<dbReference type="GO" id="GO:0016020">
    <property type="term" value="C:membrane"/>
    <property type="evidence" value="ECO:0007669"/>
    <property type="project" value="UniProtKB-SubCell"/>
</dbReference>
<evidence type="ECO:0000256" key="1">
    <source>
        <dbReference type="ARBA" id="ARBA00004167"/>
    </source>
</evidence>
<dbReference type="PANTHER" id="PTHR33491">
    <property type="entry name" value="OSJNBA0016N04.9 PROTEIN"/>
    <property type="match status" value="1"/>
</dbReference>
<evidence type="ECO:0000313" key="5">
    <source>
        <dbReference type="EMBL" id="TVU33844.1"/>
    </source>
</evidence>
<comment type="caution">
    <text evidence="5">The sequence shown here is derived from an EMBL/GenBank/DDBJ whole genome shotgun (WGS) entry which is preliminary data.</text>
</comment>
<evidence type="ECO:0000256" key="2">
    <source>
        <dbReference type="ARBA" id="ARBA00022729"/>
    </source>
</evidence>
<dbReference type="EMBL" id="RWGY01000009">
    <property type="protein sequence ID" value="TVU33844.1"/>
    <property type="molecule type" value="Genomic_DNA"/>
</dbReference>
<name>A0A5J9VEP8_9POAL</name>
<dbReference type="InterPro" id="IPR025287">
    <property type="entry name" value="WAK_GUB"/>
</dbReference>
<keyword evidence="6" id="KW-1185">Reference proteome</keyword>
<reference evidence="5 6" key="1">
    <citation type="journal article" date="2019" name="Sci. Rep.">
        <title>A high-quality genome of Eragrostis curvula grass provides insights into Poaceae evolution and supports new strategies to enhance forage quality.</title>
        <authorList>
            <person name="Carballo J."/>
            <person name="Santos B.A.C.M."/>
            <person name="Zappacosta D."/>
            <person name="Garbus I."/>
            <person name="Selva J.P."/>
            <person name="Gallo C.A."/>
            <person name="Diaz A."/>
            <person name="Albertini E."/>
            <person name="Caccamo M."/>
            <person name="Echenique V."/>
        </authorList>
    </citation>
    <scope>NUCLEOTIDE SEQUENCE [LARGE SCALE GENOMIC DNA]</scope>
    <source>
        <strain evidence="6">cv. Victoria</strain>
        <tissue evidence="5">Leaf</tissue>
    </source>
</reference>
<keyword evidence="2 3" id="KW-0732">Signal</keyword>
<dbReference type="GO" id="GO:0030247">
    <property type="term" value="F:polysaccharide binding"/>
    <property type="evidence" value="ECO:0007669"/>
    <property type="project" value="InterPro"/>
</dbReference>
<gene>
    <name evidence="5" type="ORF">EJB05_15656</name>
</gene>
<feature type="signal peptide" evidence="3">
    <location>
        <begin position="1"/>
        <end position="25"/>
    </location>
</feature>
<evidence type="ECO:0000313" key="6">
    <source>
        <dbReference type="Proteomes" id="UP000324897"/>
    </source>
</evidence>
<evidence type="ECO:0000256" key="3">
    <source>
        <dbReference type="SAM" id="SignalP"/>
    </source>
</evidence>
<accession>A0A5J9VEP8</accession>
<feature type="non-terminal residue" evidence="5">
    <location>
        <position position="1"/>
    </location>
</feature>
<feature type="domain" description="Wall-associated receptor kinase galacturonan-binding" evidence="4">
    <location>
        <begin position="33"/>
        <end position="99"/>
    </location>
</feature>
<feature type="chain" id="PRO_5023938287" description="Wall-associated receptor kinase galacturonan-binding domain-containing protein" evidence="3">
    <location>
        <begin position="26"/>
        <end position="317"/>
    </location>
</feature>
<organism evidence="5 6">
    <name type="scientific">Eragrostis curvula</name>
    <name type="common">weeping love grass</name>
    <dbReference type="NCBI Taxonomy" id="38414"/>
    <lineage>
        <taxon>Eukaryota</taxon>
        <taxon>Viridiplantae</taxon>
        <taxon>Streptophyta</taxon>
        <taxon>Embryophyta</taxon>
        <taxon>Tracheophyta</taxon>
        <taxon>Spermatophyta</taxon>
        <taxon>Magnoliopsida</taxon>
        <taxon>Liliopsida</taxon>
        <taxon>Poales</taxon>
        <taxon>Poaceae</taxon>
        <taxon>PACMAD clade</taxon>
        <taxon>Chloridoideae</taxon>
        <taxon>Eragrostideae</taxon>
        <taxon>Eragrostidinae</taxon>
        <taxon>Eragrostis</taxon>
    </lineage>
</organism>
<dbReference type="AlphaFoldDB" id="A0A5J9VEP8"/>
<protein>
    <recommendedName>
        <fullName evidence="4">Wall-associated receptor kinase galacturonan-binding domain-containing protein</fullName>
    </recommendedName>
</protein>
<sequence length="317" mass="33558">MEKVVIPSAVVVVLLLLLPPPFSAARTVPSDNCTRICGNISIPYPFGIEPGCYHAGGFNLTCSLINHTVHGHAQHRLFLGDGTVQVLKISIPANTIRINSPRVMLKDYGGYTINGTWGTGLPEGGPYALAESVNSVAVVGCNVQVDLRGGVNNGLLGSCSAVCPIINTPDGPAQITRIGHKCAGVGCCQAKNILEYSFYHIEIHMPDMNNTADATDSIAVYLADGVVDYTDNMTLYSFPHALPATLGWVISNSTCPADGVAPECRSVKSYCQNTTVGRSGYMCYCSSGYQGNPYVAAGCKGIILIAFSHLNILQTVI</sequence>
<dbReference type="Gramene" id="TVU33844">
    <property type="protein sequence ID" value="TVU33844"/>
    <property type="gene ID" value="EJB05_15656"/>
</dbReference>
<dbReference type="Proteomes" id="UP000324897">
    <property type="component" value="Unassembled WGS sequence"/>
</dbReference>
<proteinExistence type="predicted"/>